<name>A0A2A9EK26_9MICO</name>
<dbReference type="PANTHER" id="PTHR38658:SF1">
    <property type="entry name" value="OXPP CYCLE PROTEIN OPCA-RELATED"/>
    <property type="match status" value="1"/>
</dbReference>
<organism evidence="3 4">
    <name type="scientific">Georgenia soli</name>
    <dbReference type="NCBI Taxonomy" id="638953"/>
    <lineage>
        <taxon>Bacteria</taxon>
        <taxon>Bacillati</taxon>
        <taxon>Actinomycetota</taxon>
        <taxon>Actinomycetes</taxon>
        <taxon>Micrococcales</taxon>
        <taxon>Bogoriellaceae</taxon>
        <taxon>Georgenia</taxon>
    </lineage>
</organism>
<feature type="domain" description="Glucose-6-phosphate dehydrogenase assembly protein OpcA N-terminal" evidence="1">
    <location>
        <begin position="51"/>
        <end position="160"/>
    </location>
</feature>
<dbReference type="RefSeq" id="WP_098483145.1">
    <property type="nucleotide sequence ID" value="NZ_PDJI01000004.1"/>
</dbReference>
<dbReference type="EMBL" id="PDJI01000004">
    <property type="protein sequence ID" value="PFG38966.1"/>
    <property type="molecule type" value="Genomic_DNA"/>
</dbReference>
<gene>
    <name evidence="3" type="ORF">ATJ97_1459</name>
</gene>
<dbReference type="InterPro" id="IPR004555">
    <property type="entry name" value="G6PDH_assembly_OpcA"/>
</dbReference>
<feature type="domain" description="Glucose-6-phosphate dehydrogenase assembly protein OpcA C-terminal" evidence="2">
    <location>
        <begin position="164"/>
        <end position="295"/>
    </location>
</feature>
<evidence type="ECO:0000259" key="1">
    <source>
        <dbReference type="Pfam" id="PF10128"/>
    </source>
</evidence>
<evidence type="ECO:0000259" key="2">
    <source>
        <dbReference type="Pfam" id="PF20171"/>
    </source>
</evidence>
<reference evidence="3 4" key="1">
    <citation type="submission" date="2017-10" db="EMBL/GenBank/DDBJ databases">
        <title>Sequencing the genomes of 1000 actinobacteria strains.</title>
        <authorList>
            <person name="Klenk H.-P."/>
        </authorList>
    </citation>
    <scope>NUCLEOTIDE SEQUENCE [LARGE SCALE GENOMIC DNA]</scope>
    <source>
        <strain evidence="3 4">DSM 21838</strain>
    </source>
</reference>
<dbReference type="InterPro" id="IPR046801">
    <property type="entry name" value="OpcA_G6PD_N"/>
</dbReference>
<evidence type="ECO:0000313" key="4">
    <source>
        <dbReference type="Proteomes" id="UP000222106"/>
    </source>
</evidence>
<dbReference type="InterPro" id="IPR046802">
    <property type="entry name" value="OpcA_G6PD_C"/>
</dbReference>
<sequence>MIITLSGTTASDVDATLVRLRAEGGAVALGHVLSLVVPTTEERLTGALAAARTASLEHPSRIVALVTDRAAPDGLAAEIRVGHDAGAGEIVVLRAGGRAAVAADTLVAPLLLPDAPTVVWWPADPPPAPAKDPVGALAQRRITDSLSSTDPAATIRRMARVYTPGDTDLSWARSTPWRAQLASALDLVAVEDVRAAWVAGQGLRPTVDLVAGWLASSLGCAVHTRTLRSSSISEVGLETGAGAVTLGREPDGTTATLHLPGSPDQTVLLPLRSLAECLAEDLRHLAPDAVYGRALTELVRHETLDTLPGGSLRSTS</sequence>
<evidence type="ECO:0000313" key="3">
    <source>
        <dbReference type="EMBL" id="PFG38966.1"/>
    </source>
</evidence>
<proteinExistence type="predicted"/>
<dbReference type="Pfam" id="PF10128">
    <property type="entry name" value="OpcA_G6PD_assem"/>
    <property type="match status" value="1"/>
</dbReference>
<dbReference type="AlphaFoldDB" id="A0A2A9EK26"/>
<protein>
    <submittedName>
        <fullName evidence="3">Glucose-6-phosphate dehydrogenase assembly protein OpcA</fullName>
    </submittedName>
</protein>
<dbReference type="Proteomes" id="UP000222106">
    <property type="component" value="Unassembled WGS sequence"/>
</dbReference>
<dbReference type="Pfam" id="PF20171">
    <property type="entry name" value="OpcA_G6PD_C"/>
    <property type="match status" value="1"/>
</dbReference>
<keyword evidence="4" id="KW-1185">Reference proteome</keyword>
<dbReference type="OrthoDB" id="128564at2"/>
<comment type="caution">
    <text evidence="3">The sequence shown here is derived from an EMBL/GenBank/DDBJ whole genome shotgun (WGS) entry which is preliminary data.</text>
</comment>
<accession>A0A2A9EK26</accession>
<dbReference type="PANTHER" id="PTHR38658">
    <property type="entry name" value="OXPP CYCLE PROTEIN OPCA-RELATED"/>
    <property type="match status" value="1"/>
</dbReference>